<dbReference type="HOGENOM" id="CLU_1948688_0_0_1"/>
<dbReference type="Proteomes" id="UP000011096">
    <property type="component" value="Unassembled WGS sequence"/>
</dbReference>
<dbReference type="OrthoDB" id="10302544at2759"/>
<reference evidence="1" key="1">
    <citation type="submission" date="2012-08" db="EMBL/GenBank/DDBJ databases">
        <title>Genome analysis of Colletotrichum orbiculare and Colletotrichum fructicola.</title>
        <authorList>
            <person name="Gan P.H.P."/>
            <person name="Ikeda K."/>
            <person name="Irieda H."/>
            <person name="Narusaka M."/>
            <person name="O'Connell R.J."/>
            <person name="Narusaka Y."/>
            <person name="Takano Y."/>
            <person name="Kubo Y."/>
            <person name="Shirasu K."/>
        </authorList>
    </citation>
    <scope>NUCLEOTIDE SEQUENCE</scope>
    <source>
        <strain evidence="1">Nara gc5</strain>
    </source>
</reference>
<gene>
    <name evidence="1" type="ORF">CGGC5_14215</name>
    <name evidence="2" type="ORF">CGGC5_v008257</name>
</gene>
<organism evidence="1">
    <name type="scientific">Colletotrichum fructicola (strain Nara gc5)</name>
    <name type="common">Anthracnose fungus</name>
    <name type="synonym">Colletotrichum gloeosporioides (strain Nara gc5)</name>
    <dbReference type="NCBI Taxonomy" id="1213859"/>
    <lineage>
        <taxon>Eukaryota</taxon>
        <taxon>Fungi</taxon>
        <taxon>Dikarya</taxon>
        <taxon>Ascomycota</taxon>
        <taxon>Pezizomycotina</taxon>
        <taxon>Sordariomycetes</taxon>
        <taxon>Hypocreomycetidae</taxon>
        <taxon>Glomerellales</taxon>
        <taxon>Glomerellaceae</taxon>
        <taxon>Colletotrichum</taxon>
        <taxon>Colletotrichum gloeosporioides species complex</taxon>
    </lineage>
</organism>
<dbReference type="InterPro" id="IPR011051">
    <property type="entry name" value="RmlC_Cupin_sf"/>
</dbReference>
<evidence type="ECO:0000313" key="2">
    <source>
        <dbReference type="EMBL" id="KAF4483879.1"/>
    </source>
</evidence>
<dbReference type="AlphaFoldDB" id="L2FD22"/>
<accession>L2FD22</accession>
<keyword evidence="3" id="KW-1185">Reference proteome</keyword>
<reference evidence="2 3" key="3">
    <citation type="submission" date="2020-04" db="EMBL/GenBank/DDBJ databases">
        <title>Genome sequencing and assembly of multiple isolates from the Colletotrichum gloeosporioides species complex.</title>
        <authorList>
            <person name="Gan P."/>
            <person name="Shirasu K."/>
        </authorList>
    </citation>
    <scope>NUCLEOTIDE SEQUENCE [LARGE SCALE GENOMIC DNA]</scope>
    <source>
        <strain evidence="2 3">Nara gc5</strain>
    </source>
</reference>
<evidence type="ECO:0000313" key="3">
    <source>
        <dbReference type="Proteomes" id="UP000011096"/>
    </source>
</evidence>
<dbReference type="Gene3D" id="2.60.120.10">
    <property type="entry name" value="Jelly Rolls"/>
    <property type="match status" value="1"/>
</dbReference>
<proteinExistence type="predicted"/>
<dbReference type="InParanoid" id="L2FD22"/>
<evidence type="ECO:0000313" key="1">
    <source>
        <dbReference type="EMBL" id="ELA24257.1"/>
    </source>
</evidence>
<dbReference type="InterPro" id="IPR014710">
    <property type="entry name" value="RmlC-like_jellyroll"/>
</dbReference>
<dbReference type="EMBL" id="KB021282">
    <property type="protein sequence ID" value="ELA24257.1"/>
    <property type="molecule type" value="Genomic_DNA"/>
</dbReference>
<reference evidence="2 3" key="2">
    <citation type="submission" date="2012-08" db="EMBL/GenBank/DDBJ databases">
        <authorList>
            <person name="Gan P.H.P."/>
            <person name="Ikeda K."/>
            <person name="Irieda H."/>
            <person name="Narusaka M."/>
            <person name="O'Connell R.J."/>
            <person name="Narusaka Y."/>
            <person name="Takano Y."/>
            <person name="Kubo Y."/>
            <person name="Shirasu K."/>
        </authorList>
    </citation>
    <scope>NUCLEOTIDE SEQUENCE [LARGE SCALE GENOMIC DNA]</scope>
    <source>
        <strain evidence="2 3">Nara gc5</strain>
    </source>
</reference>
<name>L2FD22_COLFN</name>
<dbReference type="SUPFAM" id="SSF51182">
    <property type="entry name" value="RmlC-like cupins"/>
    <property type="match status" value="1"/>
</dbReference>
<sequence>MPCRVFSAEEMLSYQTKIDVGISQFTNIITTEQPEQGKLVMGIWSLDDSEVPSGVRNIKCTESKTVIAGLITIEDLTTGNIFTATAGSVIWFTKGSRVRYLRVKGLRAIFTQINTTDPECDFIHPSAKL</sequence>
<dbReference type="EMBL" id="ANPB02000004">
    <property type="protein sequence ID" value="KAF4483879.1"/>
    <property type="molecule type" value="Genomic_DNA"/>
</dbReference>
<protein>
    <submittedName>
        <fullName evidence="1">Ethanolamine utilization protein</fullName>
    </submittedName>
</protein>